<dbReference type="SUPFAM" id="SSF52540">
    <property type="entry name" value="P-loop containing nucleoside triphosphate hydrolases"/>
    <property type="match status" value="1"/>
</dbReference>
<dbReference type="CDD" id="cd03235">
    <property type="entry name" value="ABC_Metallic_Cations"/>
    <property type="match status" value="1"/>
</dbReference>
<evidence type="ECO:0000256" key="2">
    <source>
        <dbReference type="ARBA" id="ARBA00022741"/>
    </source>
</evidence>
<keyword evidence="1" id="KW-0813">Transport</keyword>
<name>A0A6I2UZ68_9FIRM</name>
<dbReference type="Gene3D" id="3.40.50.300">
    <property type="entry name" value="P-loop containing nucleotide triphosphate hydrolases"/>
    <property type="match status" value="1"/>
</dbReference>
<dbReference type="PROSITE" id="PS00211">
    <property type="entry name" value="ABC_TRANSPORTER_1"/>
    <property type="match status" value="1"/>
</dbReference>
<dbReference type="AlphaFoldDB" id="A0A6I2UZ68"/>
<evidence type="ECO:0000313" key="6">
    <source>
        <dbReference type="EMBL" id="MSV24566.1"/>
    </source>
</evidence>
<dbReference type="Proteomes" id="UP000430222">
    <property type="component" value="Unassembled WGS sequence"/>
</dbReference>
<accession>A0A6I2UZ68</accession>
<dbReference type="FunFam" id="3.40.50.300:FF:000134">
    <property type="entry name" value="Iron-enterobactin ABC transporter ATP-binding protein"/>
    <property type="match status" value="1"/>
</dbReference>
<dbReference type="Pfam" id="PF00005">
    <property type="entry name" value="ABC_tran"/>
    <property type="match status" value="1"/>
</dbReference>
<protein>
    <submittedName>
        <fullName evidence="6">ABC transporter ATP-binding protein</fullName>
    </submittedName>
</protein>
<evidence type="ECO:0000259" key="5">
    <source>
        <dbReference type="PROSITE" id="PS50893"/>
    </source>
</evidence>
<dbReference type="PANTHER" id="PTHR42794:SF1">
    <property type="entry name" value="HEMIN IMPORT ATP-BINDING PROTEIN HMUV"/>
    <property type="match status" value="1"/>
</dbReference>
<dbReference type="RefSeq" id="WP_328597638.1">
    <property type="nucleotide sequence ID" value="NZ_VUNL01000004.1"/>
</dbReference>
<keyword evidence="2" id="KW-0547">Nucleotide-binding</keyword>
<dbReference type="GO" id="GO:0016887">
    <property type="term" value="F:ATP hydrolysis activity"/>
    <property type="evidence" value="ECO:0007669"/>
    <property type="project" value="InterPro"/>
</dbReference>
<dbReference type="PROSITE" id="PS50893">
    <property type="entry name" value="ABC_TRANSPORTER_2"/>
    <property type="match status" value="1"/>
</dbReference>
<evidence type="ECO:0000256" key="1">
    <source>
        <dbReference type="ARBA" id="ARBA00022448"/>
    </source>
</evidence>
<proteinExistence type="predicted"/>
<dbReference type="PANTHER" id="PTHR42794">
    <property type="entry name" value="HEMIN IMPORT ATP-BINDING PROTEIN HMUV"/>
    <property type="match status" value="1"/>
</dbReference>
<keyword evidence="7" id="KW-1185">Reference proteome</keyword>
<gene>
    <name evidence="6" type="ORF">FYJ78_05060</name>
</gene>
<dbReference type="SMART" id="SM00382">
    <property type="entry name" value="AAA"/>
    <property type="match status" value="1"/>
</dbReference>
<keyword evidence="4" id="KW-1278">Translocase</keyword>
<reference evidence="6 7" key="1">
    <citation type="submission" date="2019-08" db="EMBL/GenBank/DDBJ databases">
        <title>In-depth cultivation of the pig gut microbiome towards novel bacterial diversity and tailored functional studies.</title>
        <authorList>
            <person name="Wylensek D."/>
            <person name="Hitch T.C.A."/>
            <person name="Clavel T."/>
        </authorList>
    </citation>
    <scope>NUCLEOTIDE SEQUENCE [LARGE SCALE GENOMIC DNA]</scope>
    <source>
        <strain evidence="7">WCA-380-WT-3B3</strain>
    </source>
</reference>
<keyword evidence="3 6" id="KW-0067">ATP-binding</keyword>
<sequence>MSEEFVFEAEHLTVGYPGRLVLHDLSFSVRPGELVGIIGANGAGKSTLMKTLRGMLAAQEGSVRLYGRKIRDIPGRELARLAGYLQQQTAVPFAYTVRDIVMTGRYPYLSWWQQAGERDRQLAEVCLAYVGMADQANRPLQELSGGQRQRVLLAKVLAQQTPVLLLDEPAAGLDLMYQEELFRFCRSLCAAGRTVMLIAHELSLADRFCSRLLLIGQGGLIADGTPREVMTEPLLSRAFSADIRVSVNPLTGHADIYTQPGQPAADREKLLRQITGREGSDGRA</sequence>
<evidence type="ECO:0000256" key="4">
    <source>
        <dbReference type="ARBA" id="ARBA00022967"/>
    </source>
</evidence>
<dbReference type="InterPro" id="IPR027417">
    <property type="entry name" value="P-loop_NTPase"/>
</dbReference>
<comment type="caution">
    <text evidence="6">The sequence shown here is derived from an EMBL/GenBank/DDBJ whole genome shotgun (WGS) entry which is preliminary data.</text>
</comment>
<feature type="domain" description="ABC transporter" evidence="5">
    <location>
        <begin position="7"/>
        <end position="242"/>
    </location>
</feature>
<dbReference type="InterPro" id="IPR003593">
    <property type="entry name" value="AAA+_ATPase"/>
</dbReference>
<organism evidence="6 7">
    <name type="scientific">Selenomonas montiformis</name>
    <dbReference type="NCBI Taxonomy" id="2652285"/>
    <lineage>
        <taxon>Bacteria</taxon>
        <taxon>Bacillati</taxon>
        <taxon>Bacillota</taxon>
        <taxon>Negativicutes</taxon>
        <taxon>Selenomonadales</taxon>
        <taxon>Selenomonadaceae</taxon>
        <taxon>Selenomonas</taxon>
    </lineage>
</organism>
<dbReference type="EMBL" id="VUNL01000004">
    <property type="protein sequence ID" value="MSV24566.1"/>
    <property type="molecule type" value="Genomic_DNA"/>
</dbReference>
<evidence type="ECO:0000313" key="7">
    <source>
        <dbReference type="Proteomes" id="UP000430222"/>
    </source>
</evidence>
<dbReference type="InterPro" id="IPR017871">
    <property type="entry name" value="ABC_transporter-like_CS"/>
</dbReference>
<evidence type="ECO:0000256" key="3">
    <source>
        <dbReference type="ARBA" id="ARBA00022840"/>
    </source>
</evidence>
<dbReference type="GO" id="GO:0005524">
    <property type="term" value="F:ATP binding"/>
    <property type="evidence" value="ECO:0007669"/>
    <property type="project" value="UniProtKB-KW"/>
</dbReference>
<dbReference type="InterPro" id="IPR003439">
    <property type="entry name" value="ABC_transporter-like_ATP-bd"/>
</dbReference>